<keyword evidence="3" id="KW-1185">Reference proteome</keyword>
<name>A0A0R0GSZ4_SOYBN</name>
<dbReference type="Gramene" id="KRH19186">
    <property type="protein sequence ID" value="KRH19186"/>
    <property type="gene ID" value="GLYMA_13G105100"/>
</dbReference>
<dbReference type="EMBL" id="CM000846">
    <property type="protein sequence ID" value="KRH19186.1"/>
    <property type="molecule type" value="Genomic_DNA"/>
</dbReference>
<reference evidence="2" key="2">
    <citation type="submission" date="2018-02" db="UniProtKB">
        <authorList>
            <consortium name="EnsemblPlants"/>
        </authorList>
    </citation>
    <scope>IDENTIFICATION</scope>
    <source>
        <strain evidence="2">Williams 82</strain>
    </source>
</reference>
<organism evidence="1">
    <name type="scientific">Glycine max</name>
    <name type="common">Soybean</name>
    <name type="synonym">Glycine hispida</name>
    <dbReference type="NCBI Taxonomy" id="3847"/>
    <lineage>
        <taxon>Eukaryota</taxon>
        <taxon>Viridiplantae</taxon>
        <taxon>Streptophyta</taxon>
        <taxon>Embryophyta</taxon>
        <taxon>Tracheophyta</taxon>
        <taxon>Spermatophyta</taxon>
        <taxon>Magnoliopsida</taxon>
        <taxon>eudicotyledons</taxon>
        <taxon>Gunneridae</taxon>
        <taxon>Pentapetalae</taxon>
        <taxon>rosids</taxon>
        <taxon>fabids</taxon>
        <taxon>Fabales</taxon>
        <taxon>Fabaceae</taxon>
        <taxon>Papilionoideae</taxon>
        <taxon>50 kb inversion clade</taxon>
        <taxon>NPAAA clade</taxon>
        <taxon>indigoferoid/millettioid clade</taxon>
        <taxon>Phaseoleae</taxon>
        <taxon>Glycine</taxon>
        <taxon>Glycine subgen. Soja</taxon>
    </lineage>
</organism>
<dbReference type="InParanoid" id="A0A0R0GSZ4"/>
<dbReference type="Proteomes" id="UP000008827">
    <property type="component" value="Chromosome 13"/>
</dbReference>
<dbReference type="EnsemblPlants" id="KRH19186">
    <property type="protein sequence ID" value="KRH19186"/>
    <property type="gene ID" value="GLYMA_13G105100"/>
</dbReference>
<reference evidence="1 2" key="1">
    <citation type="journal article" date="2010" name="Nature">
        <title>Genome sequence of the palaeopolyploid soybean.</title>
        <authorList>
            <person name="Schmutz J."/>
            <person name="Cannon S.B."/>
            <person name="Schlueter J."/>
            <person name="Ma J."/>
            <person name="Mitros T."/>
            <person name="Nelson W."/>
            <person name="Hyten D.L."/>
            <person name="Song Q."/>
            <person name="Thelen J.J."/>
            <person name="Cheng J."/>
            <person name="Xu D."/>
            <person name="Hellsten U."/>
            <person name="May G.D."/>
            <person name="Yu Y."/>
            <person name="Sakurai T."/>
            <person name="Umezawa T."/>
            <person name="Bhattacharyya M.K."/>
            <person name="Sandhu D."/>
            <person name="Valliyodan B."/>
            <person name="Lindquist E."/>
            <person name="Peto M."/>
            <person name="Grant D."/>
            <person name="Shu S."/>
            <person name="Goodstein D."/>
            <person name="Barry K."/>
            <person name="Futrell-Griggs M."/>
            <person name="Abernathy B."/>
            <person name="Du J."/>
            <person name="Tian Z."/>
            <person name="Zhu L."/>
            <person name="Gill N."/>
            <person name="Joshi T."/>
            <person name="Libault M."/>
            <person name="Sethuraman A."/>
            <person name="Zhang X.-C."/>
            <person name="Shinozaki K."/>
            <person name="Nguyen H.T."/>
            <person name="Wing R.A."/>
            <person name="Cregan P."/>
            <person name="Specht J."/>
            <person name="Grimwood J."/>
            <person name="Rokhsar D."/>
            <person name="Stacey G."/>
            <person name="Shoemaker R.C."/>
            <person name="Jackson S.A."/>
        </authorList>
    </citation>
    <scope>NUCLEOTIDE SEQUENCE</scope>
    <source>
        <strain evidence="2">cv. Williams 82</strain>
        <tissue evidence="1">Callus</tissue>
    </source>
</reference>
<sequence length="105" mass="12191">MHSYFAFKRRVIANKMVRQMQLEHCIKEWRPEKRAPVGLKKERSLGPLAKVYRKTNQGKTLDLLISANATNNKFKVEKHVYGAQISQKHLVKTCFSTNLSILRHG</sequence>
<proteinExistence type="predicted"/>
<gene>
    <name evidence="1" type="ORF">GLYMA_13G105100</name>
</gene>
<accession>A0A0R0GSZ4</accession>
<protein>
    <submittedName>
        <fullName evidence="1 2">Uncharacterized protein</fullName>
    </submittedName>
</protein>
<evidence type="ECO:0000313" key="2">
    <source>
        <dbReference type="EnsemblPlants" id="KRH19186"/>
    </source>
</evidence>
<dbReference type="AlphaFoldDB" id="A0A0R0GSZ4"/>
<evidence type="ECO:0000313" key="1">
    <source>
        <dbReference type="EMBL" id="KRH19186.1"/>
    </source>
</evidence>
<reference evidence="1" key="3">
    <citation type="submission" date="2018-07" db="EMBL/GenBank/DDBJ databases">
        <title>WGS assembly of Glycine max.</title>
        <authorList>
            <person name="Schmutz J."/>
            <person name="Cannon S."/>
            <person name="Schlueter J."/>
            <person name="Ma J."/>
            <person name="Mitros T."/>
            <person name="Nelson W."/>
            <person name="Hyten D."/>
            <person name="Song Q."/>
            <person name="Thelen J."/>
            <person name="Cheng J."/>
            <person name="Xu D."/>
            <person name="Hellsten U."/>
            <person name="May G."/>
            <person name="Yu Y."/>
            <person name="Sakurai T."/>
            <person name="Umezawa T."/>
            <person name="Bhattacharyya M."/>
            <person name="Sandhu D."/>
            <person name="Valliyodan B."/>
            <person name="Lindquist E."/>
            <person name="Peto M."/>
            <person name="Grant D."/>
            <person name="Shu S."/>
            <person name="Goodstein D."/>
            <person name="Barry K."/>
            <person name="Futrell-Griggs M."/>
            <person name="Abernathy B."/>
            <person name="Du J."/>
            <person name="Tian Z."/>
            <person name="Zhu L."/>
            <person name="Gill N."/>
            <person name="Joshi T."/>
            <person name="Libault M."/>
            <person name="Sethuraman A."/>
            <person name="Zhang X."/>
            <person name="Shinozaki K."/>
            <person name="Nguyen H."/>
            <person name="Wing R."/>
            <person name="Cregan P."/>
            <person name="Specht J."/>
            <person name="Grimwood J."/>
            <person name="Rokhsar D."/>
            <person name="Stacey G."/>
            <person name="Shoemaker R."/>
            <person name="Jackson S."/>
        </authorList>
    </citation>
    <scope>NUCLEOTIDE SEQUENCE</scope>
    <source>
        <tissue evidence="1">Callus</tissue>
    </source>
</reference>
<evidence type="ECO:0000313" key="3">
    <source>
        <dbReference type="Proteomes" id="UP000008827"/>
    </source>
</evidence>